<protein>
    <submittedName>
        <fullName evidence="1">Uncharacterized protein</fullName>
    </submittedName>
</protein>
<evidence type="ECO:0000313" key="3">
    <source>
        <dbReference type="Proteomes" id="UP000681967"/>
    </source>
</evidence>
<proteinExistence type="predicted"/>
<dbReference type="EMBL" id="CAJOBH010268987">
    <property type="protein sequence ID" value="CAF5163311.1"/>
    <property type="molecule type" value="Genomic_DNA"/>
</dbReference>
<feature type="non-terminal residue" evidence="1">
    <location>
        <position position="1"/>
    </location>
</feature>
<dbReference type="AlphaFoldDB" id="A0A8S3GHB7"/>
<comment type="caution">
    <text evidence="1">The sequence shown here is derived from an EMBL/GenBank/DDBJ whole genome shotgun (WGS) entry which is preliminary data.</text>
</comment>
<reference evidence="1" key="1">
    <citation type="submission" date="2021-02" db="EMBL/GenBank/DDBJ databases">
        <authorList>
            <person name="Nowell W R."/>
        </authorList>
    </citation>
    <scope>NUCLEOTIDE SEQUENCE</scope>
</reference>
<organism evidence="1 3">
    <name type="scientific">Rotaria magnacalcarata</name>
    <dbReference type="NCBI Taxonomy" id="392030"/>
    <lineage>
        <taxon>Eukaryota</taxon>
        <taxon>Metazoa</taxon>
        <taxon>Spiralia</taxon>
        <taxon>Gnathifera</taxon>
        <taxon>Rotifera</taxon>
        <taxon>Eurotatoria</taxon>
        <taxon>Bdelloidea</taxon>
        <taxon>Philodinida</taxon>
        <taxon>Philodinidae</taxon>
        <taxon>Rotaria</taxon>
    </lineage>
</organism>
<evidence type="ECO:0000313" key="2">
    <source>
        <dbReference type="EMBL" id="CAF5226226.1"/>
    </source>
</evidence>
<evidence type="ECO:0000313" key="1">
    <source>
        <dbReference type="EMBL" id="CAF5163311.1"/>
    </source>
</evidence>
<sequence>MIECNKDDVANCEFLIFYKYKRTQCQYFSETDHICENNDYPKLFKLLPLREISEFDKISPWTTFSMSATT</sequence>
<gene>
    <name evidence="1" type="ORF">BYL167_LOCUS75225</name>
    <name evidence="2" type="ORF">SMN809_LOCUS84692</name>
</gene>
<dbReference type="EMBL" id="CAJOBI010361109">
    <property type="protein sequence ID" value="CAF5226226.1"/>
    <property type="molecule type" value="Genomic_DNA"/>
</dbReference>
<dbReference type="Proteomes" id="UP000681967">
    <property type="component" value="Unassembled WGS sequence"/>
</dbReference>
<accession>A0A8S3GHB7</accession>
<name>A0A8S3GHB7_9BILA</name>
<dbReference type="Proteomes" id="UP000676336">
    <property type="component" value="Unassembled WGS sequence"/>
</dbReference>